<evidence type="ECO:0000259" key="3">
    <source>
        <dbReference type="PROSITE" id="PS50067"/>
    </source>
</evidence>
<dbReference type="SMART" id="SM00129">
    <property type="entry name" value="KISc"/>
    <property type="match status" value="1"/>
</dbReference>
<dbReference type="PRINTS" id="PR00380">
    <property type="entry name" value="KINESINHEAVY"/>
</dbReference>
<dbReference type="GO" id="GO:0007018">
    <property type="term" value="P:microtubule-based movement"/>
    <property type="evidence" value="ECO:0007669"/>
    <property type="project" value="InterPro"/>
</dbReference>
<keyword evidence="5" id="KW-1185">Reference proteome</keyword>
<dbReference type="Proteomes" id="UP000037460">
    <property type="component" value="Unassembled WGS sequence"/>
</dbReference>
<dbReference type="SUPFAM" id="SSF52540">
    <property type="entry name" value="P-loop containing nucleoside triphosphate hydrolases"/>
    <property type="match status" value="1"/>
</dbReference>
<feature type="binding site" evidence="1">
    <location>
        <begin position="79"/>
        <end position="86"/>
    </location>
    <ligand>
        <name>ATP</name>
        <dbReference type="ChEBI" id="CHEBI:30616"/>
    </ligand>
</feature>
<dbReference type="AlphaFoldDB" id="A0A0M0L4Q5"/>
<comment type="caution">
    <text evidence="4">The sequence shown here is derived from an EMBL/GenBank/DDBJ whole genome shotgun (WGS) entry which is preliminary data.</text>
</comment>
<dbReference type="Pfam" id="PF00225">
    <property type="entry name" value="Kinesin"/>
    <property type="match status" value="1"/>
</dbReference>
<dbReference type="GO" id="GO:0005524">
    <property type="term" value="F:ATP binding"/>
    <property type="evidence" value="ECO:0007669"/>
    <property type="project" value="UniProtKB-UniRule"/>
</dbReference>
<dbReference type="PANTHER" id="PTHR24115">
    <property type="entry name" value="KINESIN-RELATED"/>
    <property type="match status" value="1"/>
</dbReference>
<dbReference type="GO" id="GO:0005871">
    <property type="term" value="C:kinesin complex"/>
    <property type="evidence" value="ECO:0007669"/>
    <property type="project" value="TreeGrafter"/>
</dbReference>
<keyword evidence="1" id="KW-0547">Nucleotide-binding</keyword>
<evidence type="ECO:0000313" key="5">
    <source>
        <dbReference type="Proteomes" id="UP000037460"/>
    </source>
</evidence>
<keyword evidence="1" id="KW-0067">ATP-binding</keyword>
<protein>
    <submittedName>
        <fullName evidence="4">Kinesin-like protein kif3c-like protein</fullName>
    </submittedName>
</protein>
<comment type="similarity">
    <text evidence="1">Belongs to the TRAFAC class myosin-kinesin ATPase superfamily. Kinesin family.</text>
</comment>
<accession>A0A0M0L4Q5</accession>
<dbReference type="EMBL" id="JWZX01000554">
    <property type="protein sequence ID" value="KOO46009.1"/>
    <property type="molecule type" value="Genomic_DNA"/>
</dbReference>
<gene>
    <name evidence="4" type="ORF">Ctob_010174</name>
</gene>
<evidence type="ECO:0000256" key="2">
    <source>
        <dbReference type="SAM" id="MobiDB-lite"/>
    </source>
</evidence>
<dbReference type="GO" id="GO:0016887">
    <property type="term" value="F:ATP hydrolysis activity"/>
    <property type="evidence" value="ECO:0007669"/>
    <property type="project" value="TreeGrafter"/>
</dbReference>
<reference evidence="5" key="1">
    <citation type="journal article" date="2015" name="PLoS Genet.">
        <title>Genome Sequence and Transcriptome Analyses of Chrysochromulina tobin: Metabolic Tools for Enhanced Algal Fitness in the Prominent Order Prymnesiales (Haptophyceae).</title>
        <authorList>
            <person name="Hovde B.T."/>
            <person name="Deodato C.R."/>
            <person name="Hunsperger H.M."/>
            <person name="Ryken S.A."/>
            <person name="Yost W."/>
            <person name="Jha R.K."/>
            <person name="Patterson J."/>
            <person name="Monnat R.J. Jr."/>
            <person name="Barlow S.B."/>
            <person name="Starkenburg S.R."/>
            <person name="Cattolico R.A."/>
        </authorList>
    </citation>
    <scope>NUCLEOTIDE SEQUENCE</scope>
    <source>
        <strain evidence="5">CCMP291</strain>
    </source>
</reference>
<dbReference type="GO" id="GO:0005874">
    <property type="term" value="C:microtubule"/>
    <property type="evidence" value="ECO:0007669"/>
    <property type="project" value="TreeGrafter"/>
</dbReference>
<name>A0A0M0L4Q5_9EUKA</name>
<feature type="domain" description="Kinesin motor" evidence="3">
    <location>
        <begin position="1"/>
        <end position="322"/>
    </location>
</feature>
<dbReference type="InterPro" id="IPR027640">
    <property type="entry name" value="Kinesin-like_fam"/>
</dbReference>
<keyword evidence="1" id="KW-0505">Motor protein</keyword>
<dbReference type="InterPro" id="IPR036961">
    <property type="entry name" value="Kinesin_motor_dom_sf"/>
</dbReference>
<feature type="region of interest" description="Disordered" evidence="2">
    <location>
        <begin position="355"/>
        <end position="389"/>
    </location>
</feature>
<dbReference type="GO" id="GO:0003777">
    <property type="term" value="F:microtubule motor activity"/>
    <property type="evidence" value="ECO:0007669"/>
    <property type="project" value="InterPro"/>
</dbReference>
<proteinExistence type="inferred from homology"/>
<dbReference type="Gene3D" id="3.40.850.10">
    <property type="entry name" value="Kinesin motor domain"/>
    <property type="match status" value="1"/>
</dbReference>
<evidence type="ECO:0000256" key="1">
    <source>
        <dbReference type="PROSITE-ProRule" id="PRU00283"/>
    </source>
</evidence>
<dbReference type="InterPro" id="IPR027417">
    <property type="entry name" value="P-loop_NTPase"/>
</dbReference>
<organism evidence="4 5">
    <name type="scientific">Chrysochromulina tobinii</name>
    <dbReference type="NCBI Taxonomy" id="1460289"/>
    <lineage>
        <taxon>Eukaryota</taxon>
        <taxon>Haptista</taxon>
        <taxon>Haptophyta</taxon>
        <taxon>Prymnesiophyceae</taxon>
        <taxon>Prymnesiales</taxon>
        <taxon>Chrysochromulinaceae</taxon>
        <taxon>Chrysochromulina</taxon>
    </lineage>
</organism>
<sequence length="389" mass="42498">MLPEEIWERIFHFAVTKLDVPNAIEFGDPPRPVDSPRGRFHCGLALNAMVSQPTMYETLMVPLVESALEGYSSALVTFGPRGSGKSHTLEGPPRGALRHTLLALHRRHGAKWGAQNEWARFACFAVHKRIVYDMLAPDAPMPRKIVRTDAAGGRCHAYVDRLHAPPVANLADCDALLDAARAARYRLPVCPSCANWTRELDLFWTLHIREGPLGGGSLSFVKLAGLDRRQRCNECRPLPTTNPHGRADGHQTVSSLSVVLSALADGKTTYVPYRDSPTTELMQEMLCGRAKVAWLAHVVPGPEGDFDETVATLQATVRVGKILNTPQRLPHGLQVAERAAEAREIEELQGLLKARSRLSSRPAPGTPSGPSLAQRAVEGVRPSTPPEVT</sequence>
<dbReference type="PROSITE" id="PS50067">
    <property type="entry name" value="KINESIN_MOTOR_2"/>
    <property type="match status" value="1"/>
</dbReference>
<dbReference type="GO" id="GO:0008017">
    <property type="term" value="F:microtubule binding"/>
    <property type="evidence" value="ECO:0007669"/>
    <property type="project" value="InterPro"/>
</dbReference>
<dbReference type="InterPro" id="IPR001752">
    <property type="entry name" value="Kinesin_motor_dom"/>
</dbReference>
<evidence type="ECO:0000313" key="4">
    <source>
        <dbReference type="EMBL" id="KOO46009.1"/>
    </source>
</evidence>